<dbReference type="Gene3D" id="1.10.510.10">
    <property type="entry name" value="Transferase(Phosphotransferase) domain 1"/>
    <property type="match status" value="1"/>
</dbReference>
<evidence type="ECO:0000256" key="2">
    <source>
        <dbReference type="ARBA" id="ARBA00022840"/>
    </source>
</evidence>
<feature type="binding site" evidence="3">
    <location>
        <position position="43"/>
    </location>
    <ligand>
        <name>ATP</name>
        <dbReference type="ChEBI" id="CHEBI:30616"/>
    </ligand>
</feature>
<dbReference type="InterPro" id="IPR008271">
    <property type="entry name" value="Ser/Thr_kinase_AS"/>
</dbReference>
<dbReference type="PROSITE" id="PS00108">
    <property type="entry name" value="PROTEIN_KINASE_ST"/>
    <property type="match status" value="1"/>
</dbReference>
<dbReference type="AlphaFoldDB" id="A0A6J2RMH5"/>
<dbReference type="Pfam" id="PF00069">
    <property type="entry name" value="Pkinase"/>
    <property type="match status" value="1"/>
</dbReference>
<comment type="similarity">
    <text evidence="4">Belongs to the protein kinase superfamily.</text>
</comment>
<feature type="compositionally biased region" description="Basic and acidic residues" evidence="6">
    <location>
        <begin position="368"/>
        <end position="378"/>
    </location>
</feature>
<dbReference type="InterPro" id="IPR000719">
    <property type="entry name" value="Prot_kinase_dom"/>
</dbReference>
<dbReference type="PANTHER" id="PTHR44329">
    <property type="entry name" value="SERINE/THREONINE-PROTEIN KINASE TNNI3K-RELATED"/>
    <property type="match status" value="1"/>
</dbReference>
<evidence type="ECO:0000313" key="8">
    <source>
        <dbReference type="Proteomes" id="UP000504630"/>
    </source>
</evidence>
<feature type="compositionally biased region" description="Polar residues" evidence="6">
    <location>
        <begin position="440"/>
        <end position="460"/>
    </location>
</feature>
<feature type="domain" description="Protein kinase" evidence="7">
    <location>
        <begin position="14"/>
        <end position="282"/>
    </location>
</feature>
<dbReference type="PANTHER" id="PTHR44329:SF297">
    <property type="entry name" value="RECEPTOR-INTERACTING SERINE_THREONINE-PROTEIN KINASE 3"/>
    <property type="match status" value="1"/>
</dbReference>
<keyword evidence="5" id="KW-0175">Coiled coil</keyword>
<feature type="region of interest" description="Disordered" evidence="6">
    <location>
        <begin position="348"/>
        <end position="491"/>
    </location>
</feature>
<dbReference type="Proteomes" id="UP000504630">
    <property type="component" value="Chromosome 18"/>
</dbReference>
<dbReference type="InterPro" id="IPR051681">
    <property type="entry name" value="Ser/Thr_Kinases-Pseudokinases"/>
</dbReference>
<evidence type="ECO:0000256" key="6">
    <source>
        <dbReference type="SAM" id="MobiDB-lite"/>
    </source>
</evidence>
<gene>
    <name evidence="9 10" type="primary">LOC115023646</name>
</gene>
<evidence type="ECO:0000259" key="7">
    <source>
        <dbReference type="PROSITE" id="PS50011"/>
    </source>
</evidence>
<reference evidence="9 10" key="1">
    <citation type="submission" date="2025-04" db="UniProtKB">
        <authorList>
            <consortium name="RefSeq"/>
        </authorList>
    </citation>
    <scope>IDENTIFICATION</scope>
</reference>
<keyword evidence="1 3" id="KW-0547">Nucleotide-binding</keyword>
<evidence type="ECO:0000256" key="3">
    <source>
        <dbReference type="PROSITE-ProRule" id="PRU10141"/>
    </source>
</evidence>
<dbReference type="GO" id="GO:0004706">
    <property type="term" value="F:JUN kinase kinase kinase activity"/>
    <property type="evidence" value="ECO:0007669"/>
    <property type="project" value="TreeGrafter"/>
</dbReference>
<dbReference type="SUPFAM" id="SSF56112">
    <property type="entry name" value="Protein kinase-like (PK-like)"/>
    <property type="match status" value="1"/>
</dbReference>
<feature type="compositionally biased region" description="Basic and acidic residues" evidence="6">
    <location>
        <begin position="482"/>
        <end position="491"/>
    </location>
</feature>
<name>A0A6J2RMH5_COTGO</name>
<dbReference type="GO" id="GO:0005524">
    <property type="term" value="F:ATP binding"/>
    <property type="evidence" value="ECO:0007669"/>
    <property type="project" value="UniProtKB-UniRule"/>
</dbReference>
<sequence length="491" mass="54475">MSCIVPYMIEESSLEGCTEIGAGGFGKIYKARHREWACDVAIKLLYREDGKSASLMREIDMMRLGSSPHVIQVRGVFKGRLPTSPPTTQLGLVMEYMERGSLAFLQETLDGAPPWPLVFRLAHQVALGINFLHSLPTPMLHLDLKPSNVLLDCALNAKLTDFGLSQFSHSIMRDSDSEVEGGTTKYMPPEAFDLSYKPTQSFDIYSYGILLWSIATGKQPYPSKTSSLVKLRISDGDRPLPNEIRGEAAGLEGLKELMQKCWDQTPKKRPSAHNCTIDSEKLYKMHKRAINDDVHQVLKKLDQREERLIEELEKFHITKASGSQRFEEVNACENVPTGGPPIQEMARASNQRVKDSHSSRPSSMCYDDVSRPLTESKVKGSSVCPIVSSPPSPSTGRSSQSRTEKPSLKSFSQNPALQYQRQSSSPVAFPSYPPPGIQIHCSNVTGFQQGNNNTMHIQTTTDRKRHPTAPPRIDLMSPQTGSKRDKTGGVG</sequence>
<dbReference type="OrthoDB" id="4062651at2759"/>
<keyword evidence="4" id="KW-0723">Serine/threonine-protein kinase</keyword>
<keyword evidence="8" id="KW-1185">Reference proteome</keyword>
<dbReference type="RefSeq" id="XP_029310687.1">
    <property type="nucleotide sequence ID" value="XM_029454827.1"/>
</dbReference>
<evidence type="ECO:0000256" key="1">
    <source>
        <dbReference type="ARBA" id="ARBA00022741"/>
    </source>
</evidence>
<dbReference type="GeneID" id="115023646"/>
<proteinExistence type="inferred from homology"/>
<keyword evidence="4" id="KW-0418">Kinase</keyword>
<evidence type="ECO:0000256" key="5">
    <source>
        <dbReference type="SAM" id="Coils"/>
    </source>
</evidence>
<dbReference type="PROSITE" id="PS00107">
    <property type="entry name" value="PROTEIN_KINASE_ATP"/>
    <property type="match status" value="1"/>
</dbReference>
<dbReference type="SMART" id="SM00220">
    <property type="entry name" value="S_TKc"/>
    <property type="match status" value="1"/>
</dbReference>
<feature type="compositionally biased region" description="Polar residues" evidence="6">
    <location>
        <begin position="409"/>
        <end position="426"/>
    </location>
</feature>
<dbReference type="CTD" id="11035"/>
<evidence type="ECO:0000313" key="10">
    <source>
        <dbReference type="RefSeq" id="XP_029310687.1"/>
    </source>
</evidence>
<organism evidence="8 10">
    <name type="scientific">Cottoperca gobio</name>
    <name type="common">Frogmouth</name>
    <name type="synonym">Aphritis gobio</name>
    <dbReference type="NCBI Taxonomy" id="56716"/>
    <lineage>
        <taxon>Eukaryota</taxon>
        <taxon>Metazoa</taxon>
        <taxon>Chordata</taxon>
        <taxon>Craniata</taxon>
        <taxon>Vertebrata</taxon>
        <taxon>Euteleostomi</taxon>
        <taxon>Actinopterygii</taxon>
        <taxon>Neopterygii</taxon>
        <taxon>Teleostei</taxon>
        <taxon>Neoteleostei</taxon>
        <taxon>Acanthomorphata</taxon>
        <taxon>Eupercaria</taxon>
        <taxon>Perciformes</taxon>
        <taxon>Notothenioidei</taxon>
        <taxon>Bovichtidae</taxon>
        <taxon>Cottoperca</taxon>
    </lineage>
</organism>
<evidence type="ECO:0000256" key="4">
    <source>
        <dbReference type="RuleBase" id="RU000304"/>
    </source>
</evidence>
<keyword evidence="2 3" id="KW-0067">ATP-binding</keyword>
<protein>
    <submittedName>
        <fullName evidence="9 10">Receptor-interacting serine/threonine-protein kinase 3-like</fullName>
    </submittedName>
</protein>
<feature type="coiled-coil region" evidence="5">
    <location>
        <begin position="291"/>
        <end position="318"/>
    </location>
</feature>
<dbReference type="PROSITE" id="PS50011">
    <property type="entry name" value="PROTEIN_KINASE_DOM"/>
    <property type="match status" value="1"/>
</dbReference>
<dbReference type="KEGG" id="cgob:115023646"/>
<evidence type="ECO:0000313" key="9">
    <source>
        <dbReference type="RefSeq" id="XP_029310685.1"/>
    </source>
</evidence>
<dbReference type="InterPro" id="IPR017441">
    <property type="entry name" value="Protein_kinase_ATP_BS"/>
</dbReference>
<accession>A0A6J2RMH5</accession>
<dbReference type="RefSeq" id="XP_029310685.1">
    <property type="nucleotide sequence ID" value="XM_029454825.1"/>
</dbReference>
<keyword evidence="4" id="KW-0808">Transferase</keyword>
<dbReference type="InterPro" id="IPR011009">
    <property type="entry name" value="Kinase-like_dom_sf"/>
</dbReference>